<dbReference type="Proteomes" id="UP001652395">
    <property type="component" value="Unassembled WGS sequence"/>
</dbReference>
<gene>
    <name evidence="1" type="ORF">OCV69_10255</name>
</gene>
<reference evidence="1 2" key="1">
    <citation type="journal article" date="2021" name="ISME Commun">
        <title>Automated analysis of genomic sequences facilitates high-throughput and comprehensive description of bacteria.</title>
        <authorList>
            <person name="Hitch T.C.A."/>
        </authorList>
    </citation>
    <scope>NUCLEOTIDE SEQUENCE [LARGE SCALE GENOMIC DNA]</scope>
    <source>
        <strain evidence="2">f_CCE</strain>
    </source>
</reference>
<keyword evidence="2" id="KW-1185">Reference proteome</keyword>
<organism evidence="1 2">
    <name type="scientific">Alitiscatomonas aceti</name>
    <dbReference type="NCBI Taxonomy" id="2981724"/>
    <lineage>
        <taxon>Bacteria</taxon>
        <taxon>Bacillati</taxon>
        <taxon>Bacillota</taxon>
        <taxon>Clostridia</taxon>
        <taxon>Lachnospirales</taxon>
        <taxon>Lachnospiraceae</taxon>
        <taxon>Alitiscatomonas</taxon>
    </lineage>
</organism>
<proteinExistence type="predicted"/>
<sequence length="179" mass="19527">MGTWDRNGRSRCRKEIFCRRAGRLRRMKGSAMLEAMAVILVFLVMASVLFASGRALNRQTVRTLEKNVARDGALTAVRLLAQDIMEGNRPGEEMEPEKTELEVIPEDGLGTFTVPVTVWAGEEGRNLVLYGMCAYGGQTEAVSLLLEKTEGSGGGVTPSSAAAPVWRPVRYAPAEPLEE</sequence>
<evidence type="ECO:0000313" key="2">
    <source>
        <dbReference type="Proteomes" id="UP001652395"/>
    </source>
</evidence>
<dbReference type="EMBL" id="JAOQJF010000019">
    <property type="protein sequence ID" value="MCU6800307.1"/>
    <property type="molecule type" value="Genomic_DNA"/>
</dbReference>
<protein>
    <recommendedName>
        <fullName evidence="3">Type II secretion system protein</fullName>
    </recommendedName>
</protein>
<dbReference type="RefSeq" id="WP_158358982.1">
    <property type="nucleotide sequence ID" value="NZ_JAOQJF010000019.1"/>
</dbReference>
<accession>A0ABT2V2E9</accession>
<evidence type="ECO:0008006" key="3">
    <source>
        <dbReference type="Google" id="ProtNLM"/>
    </source>
</evidence>
<name>A0ABT2V2E9_9FIRM</name>
<comment type="caution">
    <text evidence="1">The sequence shown here is derived from an EMBL/GenBank/DDBJ whole genome shotgun (WGS) entry which is preliminary data.</text>
</comment>
<evidence type="ECO:0000313" key="1">
    <source>
        <dbReference type="EMBL" id="MCU6800307.1"/>
    </source>
</evidence>